<organism evidence="1 2">
    <name type="scientific">Iris pallida</name>
    <name type="common">Sweet iris</name>
    <dbReference type="NCBI Taxonomy" id="29817"/>
    <lineage>
        <taxon>Eukaryota</taxon>
        <taxon>Viridiplantae</taxon>
        <taxon>Streptophyta</taxon>
        <taxon>Embryophyta</taxon>
        <taxon>Tracheophyta</taxon>
        <taxon>Spermatophyta</taxon>
        <taxon>Magnoliopsida</taxon>
        <taxon>Liliopsida</taxon>
        <taxon>Asparagales</taxon>
        <taxon>Iridaceae</taxon>
        <taxon>Iridoideae</taxon>
        <taxon>Irideae</taxon>
        <taxon>Iris</taxon>
    </lineage>
</organism>
<gene>
    <name evidence="1" type="ORF">M6B38_152730</name>
</gene>
<evidence type="ECO:0000313" key="2">
    <source>
        <dbReference type="Proteomes" id="UP001140949"/>
    </source>
</evidence>
<reference evidence="1" key="1">
    <citation type="journal article" date="2023" name="GigaByte">
        <title>Genome assembly of the bearded iris, Iris pallida Lam.</title>
        <authorList>
            <person name="Bruccoleri R.E."/>
            <person name="Oakeley E.J."/>
            <person name="Faust A.M.E."/>
            <person name="Altorfer M."/>
            <person name="Dessus-Babus S."/>
            <person name="Burckhardt D."/>
            <person name="Oertli M."/>
            <person name="Naumann U."/>
            <person name="Petersen F."/>
            <person name="Wong J."/>
        </authorList>
    </citation>
    <scope>NUCLEOTIDE SEQUENCE</scope>
    <source>
        <strain evidence="1">GSM-AAB239-AS_SAM_17_03QT</strain>
    </source>
</reference>
<sequence>MQCLLNCLGDWAGFGGNAGELIHSCPGICCGWSRVCVRCWGRVQEGDWDWSLGVVFEENRLGLKISKGMDFYFEFNRVV</sequence>
<dbReference type="Proteomes" id="UP001140949">
    <property type="component" value="Unassembled WGS sequence"/>
</dbReference>
<accession>A0AAX6F634</accession>
<reference evidence="1" key="2">
    <citation type="submission" date="2023-04" db="EMBL/GenBank/DDBJ databases">
        <authorList>
            <person name="Bruccoleri R.E."/>
            <person name="Oakeley E.J."/>
            <person name="Faust A.-M."/>
            <person name="Dessus-Babus S."/>
            <person name="Altorfer M."/>
            <person name="Burckhardt D."/>
            <person name="Oertli M."/>
            <person name="Naumann U."/>
            <person name="Petersen F."/>
            <person name="Wong J."/>
        </authorList>
    </citation>
    <scope>NUCLEOTIDE SEQUENCE</scope>
    <source>
        <strain evidence="1">GSM-AAB239-AS_SAM_17_03QT</strain>
        <tissue evidence="1">Leaf</tissue>
    </source>
</reference>
<keyword evidence="2" id="KW-1185">Reference proteome</keyword>
<comment type="caution">
    <text evidence="1">The sequence shown here is derived from an EMBL/GenBank/DDBJ whole genome shotgun (WGS) entry which is preliminary data.</text>
</comment>
<proteinExistence type="predicted"/>
<name>A0AAX6F634_IRIPA</name>
<evidence type="ECO:0000313" key="1">
    <source>
        <dbReference type="EMBL" id="KAJ6811678.1"/>
    </source>
</evidence>
<dbReference type="EMBL" id="JANAVB010031419">
    <property type="protein sequence ID" value="KAJ6811678.1"/>
    <property type="molecule type" value="Genomic_DNA"/>
</dbReference>
<protein>
    <submittedName>
        <fullName evidence="1">Uncharacterized protein</fullName>
    </submittedName>
</protein>
<dbReference type="AlphaFoldDB" id="A0AAX6F634"/>